<feature type="compositionally biased region" description="Polar residues" evidence="1">
    <location>
        <begin position="178"/>
        <end position="188"/>
    </location>
</feature>
<evidence type="ECO:0000256" key="1">
    <source>
        <dbReference type="SAM" id="MobiDB-lite"/>
    </source>
</evidence>
<feature type="compositionally biased region" description="Basic residues" evidence="1">
    <location>
        <begin position="140"/>
        <end position="149"/>
    </location>
</feature>
<evidence type="ECO:0000313" key="3">
    <source>
        <dbReference type="Proteomes" id="UP001519460"/>
    </source>
</evidence>
<feature type="compositionally biased region" description="Polar residues" evidence="1">
    <location>
        <begin position="18"/>
        <end position="54"/>
    </location>
</feature>
<feature type="region of interest" description="Disordered" evidence="1">
    <location>
        <begin position="1"/>
        <end position="188"/>
    </location>
</feature>
<keyword evidence="3" id="KW-1185">Reference proteome</keyword>
<feature type="compositionally biased region" description="Basic and acidic residues" evidence="1">
    <location>
        <begin position="100"/>
        <end position="113"/>
    </location>
</feature>
<sequence length="188" mass="22044">MPDGQIFIRTRESKRSKSISWASLDGQSHSNGKTQETEQKCQGTSCPNGNTTKINLKMSRGCTHPSRQSKRKQVPGGQRQQQDKNTHCKHTHHSRRTKRKQEVSKGRRREMDKHTHRNSKTNRKQQVSSGQRQQMDKNTHRNRKTKRKQQLSYGQRQQIDKHTHPNCKTERKQVAYGQRQQMAKHTLT</sequence>
<dbReference type="Proteomes" id="UP001519460">
    <property type="component" value="Unassembled WGS sequence"/>
</dbReference>
<comment type="caution">
    <text evidence="2">The sequence shown here is derived from an EMBL/GenBank/DDBJ whole genome shotgun (WGS) entry which is preliminary data.</text>
</comment>
<accession>A0ABD0KVA5</accession>
<reference evidence="2 3" key="1">
    <citation type="journal article" date="2023" name="Sci. Data">
        <title>Genome assembly of the Korean intertidal mud-creeper Batillaria attramentaria.</title>
        <authorList>
            <person name="Patra A.K."/>
            <person name="Ho P.T."/>
            <person name="Jun S."/>
            <person name="Lee S.J."/>
            <person name="Kim Y."/>
            <person name="Won Y.J."/>
        </authorList>
    </citation>
    <scope>NUCLEOTIDE SEQUENCE [LARGE SCALE GENOMIC DNA]</scope>
    <source>
        <strain evidence="2">Wonlab-2016</strain>
    </source>
</reference>
<gene>
    <name evidence="2" type="ORF">BaRGS_00017581</name>
</gene>
<protein>
    <submittedName>
        <fullName evidence="2">Uncharacterized protein</fullName>
    </submittedName>
</protein>
<evidence type="ECO:0000313" key="2">
    <source>
        <dbReference type="EMBL" id="KAK7491144.1"/>
    </source>
</evidence>
<feature type="compositionally biased region" description="Basic and acidic residues" evidence="1">
    <location>
        <begin position="158"/>
        <end position="173"/>
    </location>
</feature>
<name>A0ABD0KVA5_9CAEN</name>
<proteinExistence type="predicted"/>
<feature type="compositionally biased region" description="Basic residues" evidence="1">
    <location>
        <begin position="87"/>
        <end position="99"/>
    </location>
</feature>
<organism evidence="2 3">
    <name type="scientific">Batillaria attramentaria</name>
    <dbReference type="NCBI Taxonomy" id="370345"/>
    <lineage>
        <taxon>Eukaryota</taxon>
        <taxon>Metazoa</taxon>
        <taxon>Spiralia</taxon>
        <taxon>Lophotrochozoa</taxon>
        <taxon>Mollusca</taxon>
        <taxon>Gastropoda</taxon>
        <taxon>Caenogastropoda</taxon>
        <taxon>Sorbeoconcha</taxon>
        <taxon>Cerithioidea</taxon>
        <taxon>Batillariidae</taxon>
        <taxon>Batillaria</taxon>
    </lineage>
</organism>
<dbReference type="EMBL" id="JACVVK020000118">
    <property type="protein sequence ID" value="KAK7491144.1"/>
    <property type="molecule type" value="Genomic_DNA"/>
</dbReference>
<dbReference type="AlphaFoldDB" id="A0ABD0KVA5"/>
<feature type="compositionally biased region" description="Basic residues" evidence="1">
    <location>
        <begin position="114"/>
        <end position="123"/>
    </location>
</feature>
<feature type="compositionally biased region" description="Polar residues" evidence="1">
    <location>
        <begin position="124"/>
        <end position="133"/>
    </location>
</feature>